<evidence type="ECO:0000313" key="3">
    <source>
        <dbReference type="EMBL" id="HEW45836.1"/>
    </source>
</evidence>
<dbReference type="AlphaFoldDB" id="A0A7C2VH84"/>
<dbReference type="SMART" id="SM00460">
    <property type="entry name" value="TGc"/>
    <property type="match status" value="1"/>
</dbReference>
<dbReference type="PANTHER" id="PTHR42736">
    <property type="entry name" value="PROTEIN-GLUTAMINE GAMMA-GLUTAMYLTRANSFERASE"/>
    <property type="match status" value="1"/>
</dbReference>
<dbReference type="Gene3D" id="3.10.620.30">
    <property type="match status" value="1"/>
</dbReference>
<gene>
    <name evidence="3" type="ORF">ENO47_04095</name>
</gene>
<feature type="transmembrane region" description="Helical" evidence="1">
    <location>
        <begin position="126"/>
        <end position="146"/>
    </location>
</feature>
<sequence>MDNSRFITLLLVHFTALIGILSLWNVAESFYFFIFLAIYLLGIYMDFKGFYPIRRVFLTLFGFILSLYFLSFLSLEDLLKPFTHVVLLLLSIKSLEEKRPRDLYQILLLGLFALSISTAYNLSLSFLLVFLLYSFLGLTSLVFLNLYRKVGEQKLGWLSYKGFAFASLLFFLLVIFLTPAFFFFLPRSQAPLFDLFSRGSGLKTGLADSVSLGKVGQIQEDNAVAFRVYGLTPSLKDPYWRAVVFDRYEKSTWLKEKEVSLPQPSGVGEYVYTLVIEPSFDNAIPALDYPYNLLKVEGINASAHVTQGNNLRLDREINRTIRVRLSSSREMYIKGNPEKYLHVPRDISPNIKRLAVELEKGARDDMEKLKRVIKYFSKGYSYTLKLERYEGDPLDYFLFVSKKGNCEYYASATALLLRLMGVPARVVGGYKGALWNQYGGYHIVTNSMAHVWVEAYVNGEWVRVDTTPPYISPAVKRISTFALIRDYIVSFWYSNVVGYSSEKQIRLFRNIGEGLRSELKVGNLRKRFLQMFYLIVLTAGLYLAVLFILKQRRTPENLYSRTKALLVKEGLLKEEALPEEILSACKDKEYYKLVKFIISIYQRHRYSPYKVYPDEVREGYRALSKLKELIRSSRRS</sequence>
<keyword evidence="1" id="KW-0472">Membrane</keyword>
<dbReference type="PANTHER" id="PTHR42736:SF1">
    <property type="entry name" value="PROTEIN-GLUTAMINE GAMMA-GLUTAMYLTRANSFERASE"/>
    <property type="match status" value="1"/>
</dbReference>
<feature type="transmembrane region" description="Helical" evidence="1">
    <location>
        <begin position="158"/>
        <end position="185"/>
    </location>
</feature>
<dbReference type="SUPFAM" id="SSF54001">
    <property type="entry name" value="Cysteine proteinases"/>
    <property type="match status" value="1"/>
</dbReference>
<protein>
    <submittedName>
        <fullName evidence="3">DUF3488 domain-containing protein</fullName>
    </submittedName>
</protein>
<organism evidence="3">
    <name type="scientific">Hydrogenobacter sp</name>
    <dbReference type="NCBI Taxonomy" id="2152829"/>
    <lineage>
        <taxon>Bacteria</taxon>
        <taxon>Pseudomonadati</taxon>
        <taxon>Aquificota</taxon>
        <taxon>Aquificia</taxon>
        <taxon>Aquificales</taxon>
        <taxon>Aquificaceae</taxon>
        <taxon>Hydrogenobacter</taxon>
    </lineage>
</organism>
<keyword evidence="1" id="KW-0812">Transmembrane</keyword>
<feature type="transmembrane region" description="Helical" evidence="1">
    <location>
        <begin position="7"/>
        <end position="24"/>
    </location>
</feature>
<evidence type="ECO:0000256" key="1">
    <source>
        <dbReference type="SAM" id="Phobius"/>
    </source>
</evidence>
<dbReference type="Pfam" id="PF11992">
    <property type="entry name" value="TgpA_N"/>
    <property type="match status" value="1"/>
</dbReference>
<accession>A0A7C2VH84</accession>
<feature type="domain" description="Transglutaminase-like" evidence="2">
    <location>
        <begin position="398"/>
        <end position="468"/>
    </location>
</feature>
<comment type="caution">
    <text evidence="3">The sequence shown here is derived from an EMBL/GenBank/DDBJ whole genome shotgun (WGS) entry which is preliminary data.</text>
</comment>
<feature type="transmembrane region" description="Helical" evidence="1">
    <location>
        <begin position="528"/>
        <end position="549"/>
    </location>
</feature>
<dbReference type="InterPro" id="IPR038765">
    <property type="entry name" value="Papain-like_cys_pep_sf"/>
</dbReference>
<feature type="transmembrane region" description="Helical" evidence="1">
    <location>
        <begin position="56"/>
        <end position="75"/>
    </location>
</feature>
<keyword evidence="1" id="KW-1133">Transmembrane helix</keyword>
<evidence type="ECO:0000259" key="2">
    <source>
        <dbReference type="SMART" id="SM00460"/>
    </source>
</evidence>
<dbReference type="Pfam" id="PF01841">
    <property type="entry name" value="Transglut_core"/>
    <property type="match status" value="1"/>
</dbReference>
<name>A0A7C2VH84_9AQUI</name>
<dbReference type="InterPro" id="IPR002931">
    <property type="entry name" value="Transglutaminase-like"/>
</dbReference>
<feature type="transmembrane region" description="Helical" evidence="1">
    <location>
        <begin position="30"/>
        <end position="47"/>
    </location>
</feature>
<dbReference type="EMBL" id="DSFP01000033">
    <property type="protein sequence ID" value="HEW45836.1"/>
    <property type="molecule type" value="Genomic_DNA"/>
</dbReference>
<dbReference type="InterPro" id="IPR052901">
    <property type="entry name" value="Bact_TGase-like"/>
</dbReference>
<reference evidence="3" key="1">
    <citation type="journal article" date="2020" name="mSystems">
        <title>Genome- and Community-Level Interaction Insights into Carbon Utilization and Element Cycling Functions of Hydrothermarchaeota in Hydrothermal Sediment.</title>
        <authorList>
            <person name="Zhou Z."/>
            <person name="Liu Y."/>
            <person name="Xu W."/>
            <person name="Pan J."/>
            <person name="Luo Z.H."/>
            <person name="Li M."/>
        </authorList>
    </citation>
    <scope>NUCLEOTIDE SEQUENCE [LARGE SCALE GENOMIC DNA]</scope>
    <source>
        <strain evidence="3">SpSt-132</strain>
    </source>
</reference>
<proteinExistence type="predicted"/>
<dbReference type="InterPro" id="IPR021878">
    <property type="entry name" value="TgpA_N"/>
</dbReference>